<dbReference type="Gene3D" id="3.10.10.10">
    <property type="entry name" value="HIV Type 1 Reverse Transcriptase, subunit A, domain 1"/>
    <property type="match status" value="1"/>
</dbReference>
<protein>
    <submittedName>
        <fullName evidence="12">Pol polyprotein</fullName>
    </submittedName>
</protein>
<keyword evidence="7" id="KW-0695">RNA-directed DNA polymerase</keyword>
<dbReference type="InterPro" id="IPR036397">
    <property type="entry name" value="RNaseH_sf"/>
</dbReference>
<name>C7C1Y8_SCHJA</name>
<proteinExistence type="predicted"/>
<keyword evidence="8" id="KW-0511">Multifunctional enzyme</keyword>
<dbReference type="GO" id="GO:0015074">
    <property type="term" value="P:DNA integration"/>
    <property type="evidence" value="ECO:0007669"/>
    <property type="project" value="InterPro"/>
</dbReference>
<dbReference type="InterPro" id="IPR001995">
    <property type="entry name" value="Peptidase_A2_cat"/>
</dbReference>
<keyword evidence="6" id="KW-0378">Hydrolase</keyword>
<keyword evidence="1" id="KW-0645">Protease</keyword>
<sequence>MKVRYLADTGAEVSVLPATSSDRQHEAAFDLQAADGKQIATYGKKYVYLNVGLRKPIHWIFTIADVKIPIIGIDLLSHHNLLVDASKKRLVDSNTKLYVRGTTATGCSLCPLRSKHLINPYFQPILDKYPDLNKATSKLSCVTSNVTHHITTTGQPVFSKARRLAPEKLRIAKNEFDHMIDLGIIRPSSSPWSSPLHMVPKKDSNDWRPTGDYRHLKAQTTPDRYPLQNIHDLTATLKEMTVFSKIDLVKANNQIPMAENDMPKTAIVTPFGLYEFLRMPFGLRNAAQTFQPFIDDVFRGLGYVHAYIGDCSIASQDEETHMKHLDAAFKRMQQYGITINIQKCQIGTTSLDFLGHTIDANGIQPQKHKVAAILEYPEPTTIKQLRAFNGLVSFYRRFIPNCACIVKPLIDQLRGNEKVVTMDSESKKAFVAIKEAIVNVTMLVHYITEAPDSIAVDASDSAIGAVLQQWTGQAWQPSAFLSRRLNDTESRYSTFGRELLTLYCAVRHFHHFIKGREFTIFTDHKALTFSMKSSSDKYSPRESRHLDYISQFSTDIRHMSGANNVVADALSRIHSLNRIQGIDLVKLALLQSEDIDFHHELAATTLRLQTKTIGKGKNTLICDSSTGIAHPVVPRSYRRVIFDTLHNLPHPGIRATRKLITERFCWPKMNKDIKKWARTCIACQKNKVIQHNKCPLGTFSTPDARFDHVHFDLVGPLPESNGFSYLLTCVDRFTRWPDAIPLKDITSEMIARAFIERYVANFGCPSTVTTYRGRQFESGLFHALTKLLETTFFRTTAYHLQSNGLVERFHRQLKASLSATNIPQWIDALPLVLLGIRSTVKEDVGCSDIESVYGTTLRIPDEFVETASTSANLDLNSYVNRLTNAMRSVKPVQTRQQSTHTLIQPALKYSAHVFVRRDAVRRSLDATYEGPYKVLKRETKYYTIDKNGHEDNVSIDRLKAAYLEGTPFSVEFAATPAKRDINEVITPQAMTNTQVEVSKSSITPKALRFVRKVRFPEHLHEYYVY</sequence>
<dbReference type="PANTHER" id="PTHR37984">
    <property type="entry name" value="PROTEIN CBG26694"/>
    <property type="match status" value="1"/>
</dbReference>
<dbReference type="Gene3D" id="1.10.340.70">
    <property type="match status" value="1"/>
</dbReference>
<accession>C7C1Y8</accession>
<dbReference type="SUPFAM" id="SSF50630">
    <property type="entry name" value="Acid proteases"/>
    <property type="match status" value="1"/>
</dbReference>
<evidence type="ECO:0000256" key="5">
    <source>
        <dbReference type="ARBA" id="ARBA00022759"/>
    </source>
</evidence>
<dbReference type="InterPro" id="IPR043502">
    <property type="entry name" value="DNA/RNA_pol_sf"/>
</dbReference>
<keyword evidence="4" id="KW-0540">Nuclease</keyword>
<dbReference type="InterPro" id="IPR041577">
    <property type="entry name" value="RT_RNaseH_2"/>
</dbReference>
<feature type="domain" description="Peptidase A2" evidence="9">
    <location>
        <begin position="3"/>
        <end position="75"/>
    </location>
</feature>
<organism evidence="12">
    <name type="scientific">Schistosoma japonicum</name>
    <name type="common">Blood fluke</name>
    <dbReference type="NCBI Taxonomy" id="6182"/>
    <lineage>
        <taxon>Eukaryota</taxon>
        <taxon>Metazoa</taxon>
        <taxon>Spiralia</taxon>
        <taxon>Lophotrochozoa</taxon>
        <taxon>Platyhelminthes</taxon>
        <taxon>Trematoda</taxon>
        <taxon>Digenea</taxon>
        <taxon>Strigeidida</taxon>
        <taxon>Schistosomatoidea</taxon>
        <taxon>Schistosomatidae</taxon>
        <taxon>Schistosoma</taxon>
    </lineage>
</organism>
<dbReference type="PANTHER" id="PTHR37984:SF5">
    <property type="entry name" value="PROTEIN NYNRIN-LIKE"/>
    <property type="match status" value="1"/>
</dbReference>
<dbReference type="GO" id="GO:0004519">
    <property type="term" value="F:endonuclease activity"/>
    <property type="evidence" value="ECO:0007669"/>
    <property type="project" value="UniProtKB-KW"/>
</dbReference>
<dbReference type="GO" id="GO:0004190">
    <property type="term" value="F:aspartic-type endopeptidase activity"/>
    <property type="evidence" value="ECO:0007669"/>
    <property type="project" value="InterPro"/>
</dbReference>
<dbReference type="InterPro" id="IPR012337">
    <property type="entry name" value="RNaseH-like_sf"/>
</dbReference>
<dbReference type="CDD" id="cd09274">
    <property type="entry name" value="RNase_HI_RT_Ty3"/>
    <property type="match status" value="1"/>
</dbReference>
<dbReference type="InterPro" id="IPR001584">
    <property type="entry name" value="Integrase_cat-core"/>
</dbReference>
<dbReference type="PROSITE" id="PS50878">
    <property type="entry name" value="RT_POL"/>
    <property type="match status" value="1"/>
</dbReference>
<evidence type="ECO:0000259" key="9">
    <source>
        <dbReference type="PROSITE" id="PS50175"/>
    </source>
</evidence>
<dbReference type="FunFam" id="3.30.70.270:FF:000020">
    <property type="entry name" value="Transposon Tf2-6 polyprotein-like Protein"/>
    <property type="match status" value="1"/>
</dbReference>
<evidence type="ECO:0000256" key="4">
    <source>
        <dbReference type="ARBA" id="ARBA00022722"/>
    </source>
</evidence>
<dbReference type="SUPFAM" id="SSF56672">
    <property type="entry name" value="DNA/RNA polymerases"/>
    <property type="match status" value="1"/>
</dbReference>
<dbReference type="AlphaFoldDB" id="C7C1Y8"/>
<dbReference type="GO" id="GO:0006508">
    <property type="term" value="P:proteolysis"/>
    <property type="evidence" value="ECO:0007669"/>
    <property type="project" value="UniProtKB-KW"/>
</dbReference>
<reference evidence="12" key="1">
    <citation type="journal article" date="2009" name="Nature">
        <title>The Schistosoma japonicum genome reveals features of host-parasite interplay.</title>
        <authorList>
            <person name="Liu F."/>
            <person name="Zhou Y."/>
            <person name="Wang Z.Q."/>
            <person name="Lu G."/>
            <person name="Zheng H."/>
            <person name="Brindley P.J."/>
            <person name="McManus D.P."/>
            <person name="Blair D."/>
            <person name="Zhang Q.H."/>
            <person name="Zhong Y."/>
            <person name="Wang S."/>
            <person name="Han Z.G."/>
            <person name="Chen Z."/>
        </authorList>
    </citation>
    <scope>NUCLEOTIDE SEQUENCE</scope>
</reference>
<keyword evidence="2" id="KW-0808">Transferase</keyword>
<dbReference type="InterPro" id="IPR000477">
    <property type="entry name" value="RT_dom"/>
</dbReference>
<dbReference type="InterPro" id="IPR041588">
    <property type="entry name" value="Integrase_H2C2"/>
</dbReference>
<dbReference type="Gene3D" id="3.30.70.270">
    <property type="match status" value="2"/>
</dbReference>
<dbReference type="Gene3D" id="2.40.70.10">
    <property type="entry name" value="Acid Proteases"/>
    <property type="match status" value="1"/>
</dbReference>
<dbReference type="InterPro" id="IPR050951">
    <property type="entry name" value="Retrovirus_Pol_polyprotein"/>
</dbReference>
<dbReference type="CDD" id="cd01647">
    <property type="entry name" value="RT_LTR"/>
    <property type="match status" value="1"/>
</dbReference>
<dbReference type="Gene3D" id="3.30.420.10">
    <property type="entry name" value="Ribonuclease H-like superfamily/Ribonuclease H"/>
    <property type="match status" value="1"/>
</dbReference>
<dbReference type="PROSITE" id="PS50175">
    <property type="entry name" value="ASP_PROT_RETROV"/>
    <property type="match status" value="1"/>
</dbReference>
<dbReference type="FunFam" id="3.30.420.10:FF:000032">
    <property type="entry name" value="Retrovirus-related Pol polyprotein from transposon 297-like Protein"/>
    <property type="match status" value="1"/>
</dbReference>
<dbReference type="PROSITE" id="PS50994">
    <property type="entry name" value="INTEGRASE"/>
    <property type="match status" value="1"/>
</dbReference>
<evidence type="ECO:0000256" key="7">
    <source>
        <dbReference type="ARBA" id="ARBA00022918"/>
    </source>
</evidence>
<keyword evidence="5" id="KW-0255">Endonuclease</keyword>
<feature type="domain" description="Integrase catalytic" evidence="11">
    <location>
        <begin position="698"/>
        <end position="868"/>
    </location>
</feature>
<feature type="domain" description="Reverse transcriptase" evidence="10">
    <location>
        <begin position="180"/>
        <end position="358"/>
    </location>
</feature>
<dbReference type="InterPro" id="IPR043128">
    <property type="entry name" value="Rev_trsase/Diguanyl_cyclase"/>
</dbReference>
<dbReference type="GO" id="GO:0003676">
    <property type="term" value="F:nucleic acid binding"/>
    <property type="evidence" value="ECO:0007669"/>
    <property type="project" value="InterPro"/>
</dbReference>
<evidence type="ECO:0000256" key="6">
    <source>
        <dbReference type="ARBA" id="ARBA00022801"/>
    </source>
</evidence>
<dbReference type="Pfam" id="PF17921">
    <property type="entry name" value="Integrase_H2C2"/>
    <property type="match status" value="1"/>
</dbReference>
<dbReference type="Pfam" id="PF00078">
    <property type="entry name" value="RVT_1"/>
    <property type="match status" value="1"/>
</dbReference>
<dbReference type="InterPro" id="IPR021109">
    <property type="entry name" value="Peptidase_aspartic_dom_sf"/>
</dbReference>
<evidence type="ECO:0000259" key="10">
    <source>
        <dbReference type="PROSITE" id="PS50878"/>
    </source>
</evidence>
<dbReference type="SUPFAM" id="SSF53098">
    <property type="entry name" value="Ribonuclease H-like"/>
    <property type="match status" value="1"/>
</dbReference>
<dbReference type="FunFam" id="3.10.10.10:FF:000007">
    <property type="entry name" value="Retrovirus-related Pol polyprotein from transposon 17.6-like Protein"/>
    <property type="match status" value="1"/>
</dbReference>
<dbReference type="FunFam" id="1.10.340.70:FF:000004">
    <property type="entry name" value="Retrovirus-related Pol polyprotein from transposon 297-like Protein"/>
    <property type="match status" value="1"/>
</dbReference>
<dbReference type="GO" id="GO:0003964">
    <property type="term" value="F:RNA-directed DNA polymerase activity"/>
    <property type="evidence" value="ECO:0007669"/>
    <property type="project" value="UniProtKB-KW"/>
</dbReference>
<evidence type="ECO:0000256" key="2">
    <source>
        <dbReference type="ARBA" id="ARBA00022679"/>
    </source>
</evidence>
<keyword evidence="3" id="KW-0548">Nucleotidyltransferase</keyword>
<evidence type="ECO:0000259" key="11">
    <source>
        <dbReference type="PROSITE" id="PS50994"/>
    </source>
</evidence>
<evidence type="ECO:0000256" key="1">
    <source>
        <dbReference type="ARBA" id="ARBA00022670"/>
    </source>
</evidence>
<dbReference type="Pfam" id="PF17919">
    <property type="entry name" value="RT_RNaseH_2"/>
    <property type="match status" value="1"/>
</dbReference>
<evidence type="ECO:0000313" key="12">
    <source>
        <dbReference type="EMBL" id="CAX83691.1"/>
    </source>
</evidence>
<dbReference type="EMBL" id="FN356203">
    <property type="protein sequence ID" value="CAX83691.1"/>
    <property type="molecule type" value="Genomic_DNA"/>
</dbReference>
<evidence type="ECO:0000256" key="8">
    <source>
        <dbReference type="ARBA" id="ARBA00023268"/>
    </source>
</evidence>
<evidence type="ECO:0000256" key="3">
    <source>
        <dbReference type="ARBA" id="ARBA00022695"/>
    </source>
</evidence>